<dbReference type="EMBL" id="JAKLTY010000058">
    <property type="protein sequence ID" value="MCG2633019.1"/>
    <property type="molecule type" value="Genomic_DNA"/>
</dbReference>
<accession>A0A9X1RHX4</accession>
<organism evidence="1 2">
    <name type="scientific">Bradyrhizobium zhengyangense</name>
    <dbReference type="NCBI Taxonomy" id="2911009"/>
    <lineage>
        <taxon>Bacteria</taxon>
        <taxon>Pseudomonadati</taxon>
        <taxon>Pseudomonadota</taxon>
        <taxon>Alphaproteobacteria</taxon>
        <taxon>Hyphomicrobiales</taxon>
        <taxon>Nitrobacteraceae</taxon>
        <taxon>Bradyrhizobium</taxon>
    </lineage>
</organism>
<dbReference type="RefSeq" id="WP_237892135.1">
    <property type="nucleotide sequence ID" value="NZ_JAKLTY010000058.1"/>
</dbReference>
<reference evidence="1" key="1">
    <citation type="submission" date="2022-01" db="EMBL/GenBank/DDBJ databases">
        <title>Genome sequnece data of strain Bradyrhizobium sp. nov.</title>
        <authorList>
            <person name="Zhang J."/>
        </authorList>
    </citation>
    <scope>NUCLEOTIDE SEQUENCE</scope>
    <source>
        <strain evidence="1">WYCCWR 13023</strain>
    </source>
</reference>
<comment type="caution">
    <text evidence="1">The sequence shown here is derived from an EMBL/GenBank/DDBJ whole genome shotgun (WGS) entry which is preliminary data.</text>
</comment>
<evidence type="ECO:0000313" key="1">
    <source>
        <dbReference type="EMBL" id="MCG2633019.1"/>
    </source>
</evidence>
<gene>
    <name evidence="1" type="ORF">L6654_41390</name>
</gene>
<sequence>MPIPKEHLAQECAAMSEDEYKREYLGIPAGAHTSPFTWELYERATKVLLPIVPPGDGYDPISEPPGRAVENPFMQLRL</sequence>
<protein>
    <submittedName>
        <fullName evidence="1">Uncharacterized protein</fullName>
    </submittedName>
</protein>
<name>A0A9X1RHX4_9BRAD</name>
<dbReference type="Proteomes" id="UP001139054">
    <property type="component" value="Unassembled WGS sequence"/>
</dbReference>
<evidence type="ECO:0000313" key="2">
    <source>
        <dbReference type="Proteomes" id="UP001139054"/>
    </source>
</evidence>
<proteinExistence type="predicted"/>
<dbReference type="AlphaFoldDB" id="A0A9X1RHX4"/>